<evidence type="ECO:0000313" key="7">
    <source>
        <dbReference type="Proteomes" id="UP000314980"/>
    </source>
</evidence>
<feature type="region of interest" description="Disordered" evidence="4">
    <location>
        <begin position="360"/>
        <end position="394"/>
    </location>
</feature>
<protein>
    <submittedName>
        <fullName evidence="6">FYN binding protein b</fullName>
    </submittedName>
</protein>
<name>A0A4W6BYV5_LATCA</name>
<dbReference type="InterPro" id="IPR029294">
    <property type="entry name" value="hSH3"/>
</dbReference>
<keyword evidence="7" id="KW-1185">Reference proteome</keyword>
<dbReference type="InterPro" id="IPR001452">
    <property type="entry name" value="SH3_domain"/>
</dbReference>
<dbReference type="SUPFAM" id="SSF50044">
    <property type="entry name" value="SH3-domain"/>
    <property type="match status" value="2"/>
</dbReference>
<dbReference type="FunFam" id="2.30.30.40:FF:000133">
    <property type="entry name" value="FYN-binding protein-like isoform X2"/>
    <property type="match status" value="1"/>
</dbReference>
<sequence>QENKSDVKAIMARFQSTGWSTDETSSTPTGRPKQPLHPTLSSGPAIPTKKPVLESLSGSAINVPPKPPFLKNTVSTKSDTEAHEPSKTKALASRFGNTQDDTTSKPAIGNKQQIPLKPPLSQPPESKGPGQRPPFNKPPLSSTLSDSKPAFLKPSPAVGSKPSWVKEDSGGGVTSTTSSTPKIPPLQQKPSSSIIKLRQQNEEQTAASTDTVNKPSPLTNTTVKSASSNFRTAQNMFNKDKNEQPDSGGATKPPLTATNSVTPPKPPANKKPSLKKPSKPSPKPNSVNGDATSGPKRNPLPNSLALGPAPAKPNRPPKVNLENFKRAAEASDDAILSLASATSTSMLSLSLSFKREAAEQKQEKKREKDEKEEKKRLEAEKKEQKEREKKEQDARKKFKLVGPLEVIHQGKACVDCKSSKTDLGLKQGDPLDIIRVQGNPEGKWLGRTQDGSIGYVKTTSVEIDFNTLKNRQPQQAYEPEVYDDIDVVSSDNRYQECEIIYSNSTSVSCTFVKMSFVMTFVVKISLLLLTTSVSKSKTEEMDPKKQKKFEKEEKDFRKKFKYDGEIQVLYQVTIVHTLTNKKWSGKELPIKAGEMLDVIVKDTDNKLICRNEEGKCEYLLFVCFDADIYDDIGDGRFRSSLL</sequence>
<accession>A0A4W6BYV5</accession>
<dbReference type="Ensembl" id="ENSLCAT00010006669.1">
    <property type="protein sequence ID" value="ENSLCAP00010006507.1"/>
    <property type="gene ID" value="ENSLCAG00010003193.1"/>
</dbReference>
<evidence type="ECO:0000256" key="3">
    <source>
        <dbReference type="PROSITE-ProRule" id="PRU00192"/>
    </source>
</evidence>
<reference evidence="6" key="2">
    <citation type="submission" date="2025-08" db="UniProtKB">
        <authorList>
            <consortium name="Ensembl"/>
        </authorList>
    </citation>
    <scope>IDENTIFICATION</scope>
</reference>
<dbReference type="PANTHER" id="PTHR16830:SF19">
    <property type="entry name" value="FYN-BINDING PROTEIN-LIKE-RELATED"/>
    <property type="match status" value="1"/>
</dbReference>
<feature type="compositionally biased region" description="Polar residues" evidence="4">
    <location>
        <begin position="14"/>
        <end position="29"/>
    </location>
</feature>
<evidence type="ECO:0000256" key="1">
    <source>
        <dbReference type="ARBA" id="ARBA00022443"/>
    </source>
</evidence>
<dbReference type="InterPro" id="IPR043443">
    <property type="entry name" value="FYB1/2-like"/>
</dbReference>
<feature type="compositionally biased region" description="Polar residues" evidence="4">
    <location>
        <begin position="202"/>
        <end position="237"/>
    </location>
</feature>
<proteinExistence type="predicted"/>
<feature type="compositionally biased region" description="Polar residues" evidence="4">
    <location>
        <begin position="95"/>
        <end position="113"/>
    </location>
</feature>
<feature type="region of interest" description="Disordered" evidence="4">
    <location>
        <begin position="1"/>
        <end position="325"/>
    </location>
</feature>
<feature type="compositionally biased region" description="Basic and acidic residues" evidence="4">
    <location>
        <begin position="78"/>
        <end position="87"/>
    </location>
</feature>
<dbReference type="GO" id="GO:0072659">
    <property type="term" value="P:protein localization to plasma membrane"/>
    <property type="evidence" value="ECO:0007669"/>
    <property type="project" value="TreeGrafter"/>
</dbReference>
<evidence type="ECO:0000256" key="4">
    <source>
        <dbReference type="SAM" id="MobiDB-lite"/>
    </source>
</evidence>
<feature type="domain" description="SH3" evidence="5">
    <location>
        <begin position="405"/>
        <end position="466"/>
    </location>
</feature>
<evidence type="ECO:0000313" key="6">
    <source>
        <dbReference type="Ensembl" id="ENSLCAP00010006507.1"/>
    </source>
</evidence>
<evidence type="ECO:0000259" key="5">
    <source>
        <dbReference type="PROSITE" id="PS50002"/>
    </source>
</evidence>
<keyword evidence="2" id="KW-0597">Phosphoprotein</keyword>
<dbReference type="PROSITE" id="PS50002">
    <property type="entry name" value="SH3"/>
    <property type="match status" value="1"/>
</dbReference>
<reference evidence="6" key="3">
    <citation type="submission" date="2025-09" db="UniProtKB">
        <authorList>
            <consortium name="Ensembl"/>
        </authorList>
    </citation>
    <scope>IDENTIFICATION</scope>
</reference>
<dbReference type="GO" id="GO:0005886">
    <property type="term" value="C:plasma membrane"/>
    <property type="evidence" value="ECO:0007669"/>
    <property type="project" value="InterPro"/>
</dbReference>
<evidence type="ECO:0000256" key="2">
    <source>
        <dbReference type="ARBA" id="ARBA00022553"/>
    </source>
</evidence>
<dbReference type="Gene3D" id="2.30.30.40">
    <property type="entry name" value="SH3 Domains"/>
    <property type="match status" value="2"/>
</dbReference>
<reference evidence="7" key="1">
    <citation type="submission" date="2015-09" db="EMBL/GenBank/DDBJ databases">
        <authorList>
            <person name="Sai Rama Sridatta P."/>
        </authorList>
    </citation>
    <scope>NUCLEOTIDE SEQUENCE [LARGE SCALE GENOMIC DNA]</scope>
</reference>
<organism evidence="6 7">
    <name type="scientific">Lates calcarifer</name>
    <name type="common">Barramundi</name>
    <name type="synonym">Holocentrus calcarifer</name>
    <dbReference type="NCBI Taxonomy" id="8187"/>
    <lineage>
        <taxon>Eukaryota</taxon>
        <taxon>Metazoa</taxon>
        <taxon>Chordata</taxon>
        <taxon>Craniata</taxon>
        <taxon>Vertebrata</taxon>
        <taxon>Euteleostomi</taxon>
        <taxon>Actinopterygii</taxon>
        <taxon>Neopterygii</taxon>
        <taxon>Teleostei</taxon>
        <taxon>Neoteleostei</taxon>
        <taxon>Acanthomorphata</taxon>
        <taxon>Carangaria</taxon>
        <taxon>Carangaria incertae sedis</taxon>
        <taxon>Centropomidae</taxon>
        <taxon>Lates</taxon>
    </lineage>
</organism>
<dbReference type="InterPro" id="IPR036028">
    <property type="entry name" value="SH3-like_dom_sf"/>
</dbReference>
<dbReference type="InParanoid" id="A0A4W6BYV5"/>
<dbReference type="PANTHER" id="PTHR16830">
    <property type="entry name" value="SH2 CONTAINING ADAPTOR PRAM-1 RELATED"/>
    <property type="match status" value="1"/>
</dbReference>
<dbReference type="GO" id="GO:0007229">
    <property type="term" value="P:integrin-mediated signaling pathway"/>
    <property type="evidence" value="ECO:0007669"/>
    <property type="project" value="InterPro"/>
</dbReference>
<dbReference type="Pfam" id="PF14603">
    <property type="entry name" value="hSH3"/>
    <property type="match status" value="2"/>
</dbReference>
<dbReference type="Proteomes" id="UP000314980">
    <property type="component" value="Unassembled WGS sequence"/>
</dbReference>
<dbReference type="SMART" id="SM00326">
    <property type="entry name" value="SH3"/>
    <property type="match status" value="1"/>
</dbReference>
<dbReference type="GeneTree" id="ENSGT00530000063460"/>
<keyword evidence="1 3" id="KW-0728">SH3 domain</keyword>
<dbReference type="AlphaFoldDB" id="A0A4W6BYV5"/>
<dbReference type="GO" id="GO:0050852">
    <property type="term" value="P:T cell receptor signaling pathway"/>
    <property type="evidence" value="ECO:0007669"/>
    <property type="project" value="TreeGrafter"/>
</dbReference>